<keyword evidence="2" id="KW-1185">Reference proteome</keyword>
<dbReference type="InterPro" id="IPR016534">
    <property type="entry name" value="VPS16"/>
</dbReference>
<dbReference type="PANTHER" id="PTHR12811:SF0">
    <property type="entry name" value="VACUOLAR PROTEIN SORTING-ASSOCIATED PROTEIN 16 HOMOLOG"/>
    <property type="match status" value="1"/>
</dbReference>
<dbReference type="EMBL" id="CAXDID020000011">
    <property type="protein sequence ID" value="CAL5979474.1"/>
    <property type="molecule type" value="Genomic_DNA"/>
</dbReference>
<dbReference type="Proteomes" id="UP001642409">
    <property type="component" value="Unassembled WGS sequence"/>
</dbReference>
<name>A0ABP1GX19_9EUKA</name>
<proteinExistence type="predicted"/>
<reference evidence="1 2" key="1">
    <citation type="submission" date="2024-07" db="EMBL/GenBank/DDBJ databases">
        <authorList>
            <person name="Akdeniz Z."/>
        </authorList>
    </citation>
    <scope>NUCLEOTIDE SEQUENCE [LARGE SCALE GENOMIC DNA]</scope>
</reference>
<evidence type="ECO:0000313" key="2">
    <source>
        <dbReference type="Proteomes" id="UP001642409"/>
    </source>
</evidence>
<dbReference type="PANTHER" id="PTHR12811">
    <property type="entry name" value="VACUOLAR PROTEIN SORTING VPS16"/>
    <property type="match status" value="1"/>
</dbReference>
<comment type="caution">
    <text evidence="1">The sequence shown here is derived from an EMBL/GenBank/DDBJ whole genome shotgun (WGS) entry which is preliminary data.</text>
</comment>
<protein>
    <submittedName>
        <fullName evidence="1">Uncharacterized protein</fullName>
    </submittedName>
</protein>
<sequence>MEDHTWVRVNKSTAFAPSVPFEHAFNFEYFFPKMEPSIENFHIATGASGLGFAMLLKDDVQPETHIPGFDLMRQRIHVFRASGQLVSRFVVPREDQVINLSYICDGHICVIYSDSTVQIYSQFGVRVKYFKMAQDPRTQTLVHTSSVTENAICVVFTDGSIVYSEQIQKLLYNQKTPKYKSVQFDRSQFELNVFEVQMIQMITESSLGEAVLLTISQNQQMESFLQFNLLKSNQNYKFPILQLDMDENVQISPTAAKFAKVKMNGHLGLFQSIDEPKLTIIDFQPFFETLAPPKIELSADVNVYGDFMFDFCQDFPVYYNPITSSLIVIKSSTKQIDMLMSTIVCIQQEIDGLSVYTSDDHGYYNFTFVQPEVKKIFETLGDSLGQKLYQAYKDYKDAQTDSSKITSSDQKLREVGTNMPEGVQELITAADFAYTFDQAVELLQAASYVKLFCPPQTQFALTALFDTTKNELKTRHDVAKNNSGIYLSGYQFKKHGLNRVLSMLCAQQQFEQALKIHKFARLDNEVLREILVKQVICTALNPENEQVPDSELFQIILQQLQGHNCAGVFRTCAAFLTKEAAKYQLVTEMIEREPSLIDQVRLYLDMSQYQKALRKAYNAFNEELALESLRAFINEKKQDLRQSLKEIMQPENEFDNFPKYIKGLLVRQVLQCYKNEQTYGVGKSAFSDPDIVQQLSDAVNDQQIIYQFKLQQYLFDAAQNKNDHQQKVEQLNEIQTEKIFTEPFTHVFNVTKAKSVFNIPNFTLVNVIKQYGNQAVKSQLQTAPQNTATLLSAQSSSLIDEVKKVINMLQKKTDIPETMLWLQLQAGVAEGIQEYSQSISTNHQQWAVVTGLSFMDDLYSKSIGKIATKTAGDLIQVIAIKLKEQVKGAQFMVQLTNSADKRSIMKAAAFCSDKDLMQKGVEGGIATSDRDIVINCNKSMDKDVWEAVVVALKK</sequence>
<accession>A0ABP1GX19</accession>
<organism evidence="1 2">
    <name type="scientific">Hexamita inflata</name>
    <dbReference type="NCBI Taxonomy" id="28002"/>
    <lineage>
        <taxon>Eukaryota</taxon>
        <taxon>Metamonada</taxon>
        <taxon>Diplomonadida</taxon>
        <taxon>Hexamitidae</taxon>
        <taxon>Hexamitinae</taxon>
        <taxon>Hexamita</taxon>
    </lineage>
</organism>
<gene>
    <name evidence="1" type="ORF">HINF_LOCUS5621</name>
</gene>
<evidence type="ECO:0000313" key="1">
    <source>
        <dbReference type="EMBL" id="CAL5979474.1"/>
    </source>
</evidence>